<protein>
    <submittedName>
        <fullName evidence="1">DNA-directed RNA polymerase</fullName>
    </submittedName>
</protein>
<name>A0A8S5TQV9_9CAUD</name>
<dbReference type="GO" id="GO:0000428">
    <property type="term" value="C:DNA-directed RNA polymerase complex"/>
    <property type="evidence" value="ECO:0007669"/>
    <property type="project" value="UniProtKB-KW"/>
</dbReference>
<organism evidence="1">
    <name type="scientific">Myoviridae sp. ctY1522</name>
    <dbReference type="NCBI Taxonomy" id="2825124"/>
    <lineage>
        <taxon>Viruses</taxon>
        <taxon>Duplodnaviria</taxon>
        <taxon>Heunggongvirae</taxon>
        <taxon>Uroviricota</taxon>
        <taxon>Caudoviricetes</taxon>
    </lineage>
</organism>
<keyword evidence="1" id="KW-0804">Transcription</keyword>
<keyword evidence="1" id="KW-0240">DNA-directed RNA polymerase</keyword>
<evidence type="ECO:0000313" key="1">
    <source>
        <dbReference type="EMBL" id="DAF84596.1"/>
    </source>
</evidence>
<reference evidence="1" key="1">
    <citation type="journal article" date="2021" name="Proc. Natl. Acad. Sci. U.S.A.">
        <title>A Catalog of Tens of Thousands of Viruses from Human Metagenomes Reveals Hidden Associations with Chronic Diseases.</title>
        <authorList>
            <person name="Tisza M.J."/>
            <person name="Buck C.B."/>
        </authorList>
    </citation>
    <scope>NUCLEOTIDE SEQUENCE</scope>
    <source>
        <strain evidence="1">CtY1522</strain>
    </source>
</reference>
<accession>A0A8S5TQV9</accession>
<proteinExistence type="predicted"/>
<dbReference type="EMBL" id="BK015906">
    <property type="protein sequence ID" value="DAF84596.1"/>
    <property type="molecule type" value="Genomic_DNA"/>
</dbReference>
<sequence length="176" mass="20408">MCKPLWAYQPPTWSRCGMGTGFQSVKEKFFAFMASLMCQKAKRRWSMLAAQKDVGYKRHGVIHFVPCAVRRWTEGMKQMKIERAIEILDPAHRERYESIDPVSEACRMGMDALRRDIPCKPKYSRYVSGQGYFTAIASEKVCGHCKRAYTVVAPHSHYEYCPHCGRRQEFVEDDVP</sequence>